<evidence type="ECO:0000313" key="2">
    <source>
        <dbReference type="EMBL" id="KKN39475.1"/>
    </source>
</evidence>
<accession>A0A0F9Q654</accession>
<protein>
    <recommendedName>
        <fullName evidence="3">Right handed beta helix domain-containing protein</fullName>
    </recommendedName>
</protein>
<name>A0A0F9Q654_9ZZZZ</name>
<sequence length="435" mass="45562">MAIKTYFVSATNGNNANDGLDNVGVGLATATWTDVTFTLTQAGHGYTFAAGDIIYISGGTGATVDSYEVASSTANDIVLVETSTLHRIGNASDFAAGDLATGDITSSDGPWQTIDKAMNVIAAGDDTKVYCRNEMIYSESPIIDTAVTSTTQTCTFEGYGTVLGDDIQITMQGTLLDSIATRIHYCFKNIIFDAEGANVNAVSLASYEIMFRKCKFINATGIGANCAQSTWFWDCDFNDNDNDGCVCGNGSAFFNCRFYRNATAGIDCSGTLICWNCTFFSNAGNAIDGGTANETHLIVINCTIDGDSKDTTRGVSTSAATRGMVAIINSIVYDCLQGDNVLSDRRDLLLNDLYNENTTDHTGSGSDQEGTFASGAPDFVDEVAGADYTLNSGSPAVSAGHDEDDNMDIGSHQRPAGGAGGGMIVHPGTSGGARA</sequence>
<dbReference type="InterPro" id="IPR011050">
    <property type="entry name" value="Pectin_lyase_fold/virulence"/>
</dbReference>
<feature type="region of interest" description="Disordered" evidence="1">
    <location>
        <begin position="357"/>
        <end position="376"/>
    </location>
</feature>
<dbReference type="EMBL" id="LAZR01001762">
    <property type="protein sequence ID" value="KKN39475.1"/>
    <property type="molecule type" value="Genomic_DNA"/>
</dbReference>
<evidence type="ECO:0008006" key="3">
    <source>
        <dbReference type="Google" id="ProtNLM"/>
    </source>
</evidence>
<proteinExistence type="predicted"/>
<reference evidence="2" key="1">
    <citation type="journal article" date="2015" name="Nature">
        <title>Complex archaea that bridge the gap between prokaryotes and eukaryotes.</title>
        <authorList>
            <person name="Spang A."/>
            <person name="Saw J.H."/>
            <person name="Jorgensen S.L."/>
            <person name="Zaremba-Niedzwiedzka K."/>
            <person name="Martijn J."/>
            <person name="Lind A.E."/>
            <person name="van Eijk R."/>
            <person name="Schleper C."/>
            <person name="Guy L."/>
            <person name="Ettema T.J."/>
        </authorList>
    </citation>
    <scope>NUCLEOTIDE SEQUENCE</scope>
</reference>
<organism evidence="2">
    <name type="scientific">marine sediment metagenome</name>
    <dbReference type="NCBI Taxonomy" id="412755"/>
    <lineage>
        <taxon>unclassified sequences</taxon>
        <taxon>metagenomes</taxon>
        <taxon>ecological metagenomes</taxon>
    </lineage>
</organism>
<feature type="region of interest" description="Disordered" evidence="1">
    <location>
        <begin position="390"/>
        <end position="435"/>
    </location>
</feature>
<dbReference type="SUPFAM" id="SSF51126">
    <property type="entry name" value="Pectin lyase-like"/>
    <property type="match status" value="1"/>
</dbReference>
<dbReference type="AlphaFoldDB" id="A0A0F9Q654"/>
<comment type="caution">
    <text evidence="2">The sequence shown here is derived from an EMBL/GenBank/DDBJ whole genome shotgun (WGS) entry which is preliminary data.</text>
</comment>
<evidence type="ECO:0000256" key="1">
    <source>
        <dbReference type="SAM" id="MobiDB-lite"/>
    </source>
</evidence>
<feature type="compositionally biased region" description="Gly residues" evidence="1">
    <location>
        <begin position="417"/>
        <end position="435"/>
    </location>
</feature>
<gene>
    <name evidence="2" type="ORF">LCGC14_0743040</name>
</gene>
<feature type="compositionally biased region" description="Polar residues" evidence="1">
    <location>
        <begin position="361"/>
        <end position="371"/>
    </location>
</feature>